<evidence type="ECO:0000256" key="1">
    <source>
        <dbReference type="ARBA" id="ARBA00004651"/>
    </source>
</evidence>
<accession>A0A6N7QQN3</accession>
<comment type="subcellular location">
    <subcellularLocation>
        <location evidence="1">Cell membrane</location>
        <topology evidence="1">Multi-pass membrane protein</topology>
    </subcellularLocation>
</comment>
<proteinExistence type="predicted"/>
<keyword evidence="3 6" id="KW-0812">Transmembrane</keyword>
<evidence type="ECO:0000256" key="2">
    <source>
        <dbReference type="ARBA" id="ARBA00022475"/>
    </source>
</evidence>
<feature type="transmembrane region" description="Helical" evidence="6">
    <location>
        <begin position="126"/>
        <end position="159"/>
    </location>
</feature>
<feature type="transmembrane region" description="Helical" evidence="6">
    <location>
        <begin position="37"/>
        <end position="56"/>
    </location>
</feature>
<dbReference type="PANTHER" id="PTHR40277">
    <property type="entry name" value="BLL5419 PROTEIN"/>
    <property type="match status" value="1"/>
</dbReference>
<dbReference type="Pfam" id="PF03706">
    <property type="entry name" value="LPG_synthase_TM"/>
    <property type="match status" value="1"/>
</dbReference>
<gene>
    <name evidence="7" type="ORF">GH984_08955</name>
</gene>
<comment type="caution">
    <text evidence="7">The sequence shown here is derived from an EMBL/GenBank/DDBJ whole genome shotgun (WGS) entry which is preliminary data.</text>
</comment>
<name>A0A6N7QQN3_9GAMM</name>
<keyword evidence="2" id="KW-1003">Cell membrane</keyword>
<dbReference type="RefSeq" id="WP_153719857.1">
    <property type="nucleotide sequence ID" value="NZ_WJPP01000004.1"/>
</dbReference>
<sequence>MPRLLRFLISLLLIGLIVWQLDHVTLLQRLQNAKAEWLVAAGALLTLQILISAWRWRYTAAQLGMALTATTAVREYYLAILINQVLPGGVLGDAHRAWRHSNTLTRRSPAFQAVVIERLSGQIAMILLALISLPIGSLGTTLAISLLITAALLLVFWLLRHQAQVANWLQALRIALLNPPVLLVQLTASLLAAIACVAAFACCVMAINPQAASSLADWLPLIPLVLFTMLIPITVAGWGLREGAAAALWAWATLSSADGVAAAFFYGLMALLTALPGLVVIWRRGSPV</sequence>
<dbReference type="GO" id="GO:0005886">
    <property type="term" value="C:plasma membrane"/>
    <property type="evidence" value="ECO:0007669"/>
    <property type="project" value="UniProtKB-SubCell"/>
</dbReference>
<evidence type="ECO:0000313" key="8">
    <source>
        <dbReference type="Proteomes" id="UP000433788"/>
    </source>
</evidence>
<organism evidence="7 8">
    <name type="scientific">Spiribacter salilacus</name>
    <dbReference type="NCBI Taxonomy" id="2664894"/>
    <lineage>
        <taxon>Bacteria</taxon>
        <taxon>Pseudomonadati</taxon>
        <taxon>Pseudomonadota</taxon>
        <taxon>Gammaproteobacteria</taxon>
        <taxon>Chromatiales</taxon>
        <taxon>Ectothiorhodospiraceae</taxon>
        <taxon>Spiribacter</taxon>
    </lineage>
</organism>
<dbReference type="InterPro" id="IPR022791">
    <property type="entry name" value="L-PG_synthase/AglD"/>
</dbReference>
<feature type="transmembrane region" description="Helical" evidence="6">
    <location>
        <begin position="260"/>
        <end position="282"/>
    </location>
</feature>
<feature type="transmembrane region" description="Helical" evidence="6">
    <location>
        <begin position="182"/>
        <end position="207"/>
    </location>
</feature>
<evidence type="ECO:0000256" key="5">
    <source>
        <dbReference type="ARBA" id="ARBA00023136"/>
    </source>
</evidence>
<dbReference type="AlphaFoldDB" id="A0A6N7QQN3"/>
<evidence type="ECO:0000256" key="3">
    <source>
        <dbReference type="ARBA" id="ARBA00022692"/>
    </source>
</evidence>
<protein>
    <submittedName>
        <fullName evidence="7">UPF0104 family protein</fullName>
    </submittedName>
</protein>
<keyword evidence="4 6" id="KW-1133">Transmembrane helix</keyword>
<feature type="transmembrane region" description="Helical" evidence="6">
    <location>
        <begin position="219"/>
        <end position="240"/>
    </location>
</feature>
<keyword evidence="8" id="KW-1185">Reference proteome</keyword>
<evidence type="ECO:0000256" key="4">
    <source>
        <dbReference type="ARBA" id="ARBA00022989"/>
    </source>
</evidence>
<dbReference type="PANTHER" id="PTHR40277:SF1">
    <property type="entry name" value="BLL5419 PROTEIN"/>
    <property type="match status" value="1"/>
</dbReference>
<reference evidence="7 8" key="1">
    <citation type="submission" date="2019-11" db="EMBL/GenBank/DDBJ databases">
        <authorList>
            <person name="Zhang X.Y."/>
        </authorList>
    </citation>
    <scope>NUCLEOTIDE SEQUENCE [LARGE SCALE GENOMIC DNA]</scope>
    <source>
        <strain evidence="7 8">C176</strain>
    </source>
</reference>
<keyword evidence="5 6" id="KW-0472">Membrane</keyword>
<dbReference type="Proteomes" id="UP000433788">
    <property type="component" value="Unassembled WGS sequence"/>
</dbReference>
<dbReference type="EMBL" id="WJPP01000004">
    <property type="protein sequence ID" value="MRH78835.1"/>
    <property type="molecule type" value="Genomic_DNA"/>
</dbReference>
<evidence type="ECO:0000256" key="6">
    <source>
        <dbReference type="SAM" id="Phobius"/>
    </source>
</evidence>
<evidence type="ECO:0000313" key="7">
    <source>
        <dbReference type="EMBL" id="MRH78835.1"/>
    </source>
</evidence>